<dbReference type="Gene3D" id="3.30.565.10">
    <property type="entry name" value="Histidine kinase-like ATPase, C-terminal domain"/>
    <property type="match status" value="1"/>
</dbReference>
<dbReference type="SMART" id="SM00065">
    <property type="entry name" value="GAF"/>
    <property type="match status" value="1"/>
</dbReference>
<organism evidence="5 6">
    <name type="scientific">Allonocardiopsis opalescens</name>
    <dbReference type="NCBI Taxonomy" id="1144618"/>
    <lineage>
        <taxon>Bacteria</taxon>
        <taxon>Bacillati</taxon>
        <taxon>Actinomycetota</taxon>
        <taxon>Actinomycetes</taxon>
        <taxon>Streptosporangiales</taxon>
        <taxon>Allonocardiopsis</taxon>
    </lineage>
</organism>
<evidence type="ECO:0000256" key="1">
    <source>
        <dbReference type="ARBA" id="ARBA00022801"/>
    </source>
</evidence>
<dbReference type="InterPro" id="IPR001932">
    <property type="entry name" value="PPM-type_phosphatase-like_dom"/>
</dbReference>
<evidence type="ECO:0000259" key="3">
    <source>
        <dbReference type="SMART" id="SM00065"/>
    </source>
</evidence>
<dbReference type="SMART" id="SM00331">
    <property type="entry name" value="PP2C_SIG"/>
    <property type="match status" value="1"/>
</dbReference>
<dbReference type="AlphaFoldDB" id="A0A2T0Q9J6"/>
<dbReference type="FunFam" id="3.60.40.10:FF:000034">
    <property type="entry name" value="PAS domain S-box protein"/>
    <property type="match status" value="1"/>
</dbReference>
<reference evidence="5 6" key="1">
    <citation type="submission" date="2018-03" db="EMBL/GenBank/DDBJ databases">
        <title>Genomic Encyclopedia of Archaeal and Bacterial Type Strains, Phase II (KMG-II): from individual species to whole genera.</title>
        <authorList>
            <person name="Goeker M."/>
        </authorList>
    </citation>
    <scope>NUCLEOTIDE SEQUENCE [LARGE SCALE GENOMIC DNA]</scope>
    <source>
        <strain evidence="5 6">DSM 45601</strain>
    </source>
</reference>
<dbReference type="OrthoDB" id="9807247at2"/>
<dbReference type="GO" id="GO:0016791">
    <property type="term" value="F:phosphatase activity"/>
    <property type="evidence" value="ECO:0007669"/>
    <property type="project" value="TreeGrafter"/>
</dbReference>
<proteinExistence type="predicted"/>
<evidence type="ECO:0000259" key="4">
    <source>
        <dbReference type="SMART" id="SM00331"/>
    </source>
</evidence>
<dbReference type="InterPro" id="IPR003018">
    <property type="entry name" value="GAF"/>
</dbReference>
<dbReference type="PANTHER" id="PTHR43156:SF2">
    <property type="entry name" value="STAGE II SPORULATION PROTEIN E"/>
    <property type="match status" value="1"/>
</dbReference>
<gene>
    <name evidence="5" type="ORF">CLV72_102197</name>
</gene>
<dbReference type="InterPro" id="IPR003594">
    <property type="entry name" value="HATPase_dom"/>
</dbReference>
<dbReference type="EMBL" id="PVZC01000002">
    <property type="protein sequence ID" value="PRY00566.1"/>
    <property type="molecule type" value="Genomic_DNA"/>
</dbReference>
<feature type="domain" description="GAF" evidence="3">
    <location>
        <begin position="178"/>
        <end position="322"/>
    </location>
</feature>
<sequence>MPSIAPKSAFRRFEPSPDTSASARTFVRDTLAEWDSAEFTDDAVLLASELVTNAVVHARTPVEVICRHDGVGVEIIVRDELPHRPVPQVGPVEIDTSPSLDMERNGGLGLALTGMIASSWGVTYGRDDKAVWFRLDRDPEAAPPAGVPGGAQRQGAGRTLRMPDPWSPLEEVLAARLPLDEMLERVVGVAREVLGGDAAYISLATSEESEWEVRTAVGLADDGWTPFRGRTEEIFASAAPELGPVINDDLDAARPQTGRLRAARMRSLVTAALIVDGRTTGLIGVASRRPRHFGSTAAGRLQQGADRIALPVERARLAEVELARRASLSFLAEASDLLTGTLDEEMTAALAAQLAVSRLGSWCAVHTADEAGSPRLAYLTHHDETSVDGLHRLLEKFPPEPRREPGRLWGEAELLGTDLSEALRTEIAHGLAVSLPLTSRGRQLGLMTLGRPPGDAFPRETADVADDLAHRVASALDNAQLYSAQSAMSQALQRSLLPSAVPEIPGVDLELIYRPAGEGTVVGGDFYDVFGTEGHWCVAIGDVCGTGPEAAAVTGLARHTLRALAREGYPPPQILERLNTSILDEGTRARFLTLLYGELSARPEGGWRLRLISAGHPLPLVLRPTGEVFFGAEPQPLLGAFDDISFQTEDLELHPGDVLLAVTDGVTERRTGSKMIGDDGLAEILSDCVGLTAAAVGTRIERALEDFAPGAHNDDTAMLILRFL</sequence>
<dbReference type="SUPFAM" id="SSF55781">
    <property type="entry name" value="GAF domain-like"/>
    <property type="match status" value="2"/>
</dbReference>
<evidence type="ECO:0000313" key="5">
    <source>
        <dbReference type="EMBL" id="PRY00566.1"/>
    </source>
</evidence>
<keyword evidence="6" id="KW-1185">Reference proteome</keyword>
<accession>A0A2T0Q9J6</accession>
<dbReference type="InterPro" id="IPR036457">
    <property type="entry name" value="PPM-type-like_dom_sf"/>
</dbReference>
<feature type="domain" description="PPM-type phosphatase" evidence="4">
    <location>
        <begin position="507"/>
        <end position="723"/>
    </location>
</feature>
<dbReference type="Pfam" id="PF07228">
    <property type="entry name" value="SpoIIE"/>
    <property type="match status" value="1"/>
</dbReference>
<dbReference type="Pfam" id="PF13185">
    <property type="entry name" value="GAF_2"/>
    <property type="match status" value="1"/>
</dbReference>
<dbReference type="CDD" id="cd16936">
    <property type="entry name" value="HATPase_RsbW-like"/>
    <property type="match status" value="1"/>
</dbReference>
<dbReference type="Gene3D" id="3.60.40.10">
    <property type="entry name" value="PPM-type phosphatase domain"/>
    <property type="match status" value="1"/>
</dbReference>
<evidence type="ECO:0000256" key="2">
    <source>
        <dbReference type="SAM" id="MobiDB-lite"/>
    </source>
</evidence>
<dbReference type="SUPFAM" id="SSF81606">
    <property type="entry name" value="PP2C-like"/>
    <property type="match status" value="1"/>
</dbReference>
<protein>
    <submittedName>
        <fullName evidence="5">Serine phosphatase RsbU (Regulator of sigma subunit)</fullName>
    </submittedName>
</protein>
<dbReference type="RefSeq" id="WP_106242150.1">
    <property type="nucleotide sequence ID" value="NZ_PVZC01000002.1"/>
</dbReference>
<comment type="caution">
    <text evidence="5">The sequence shown here is derived from an EMBL/GenBank/DDBJ whole genome shotgun (WGS) entry which is preliminary data.</text>
</comment>
<keyword evidence="1" id="KW-0378">Hydrolase</keyword>
<feature type="region of interest" description="Disordered" evidence="2">
    <location>
        <begin position="1"/>
        <end position="21"/>
    </location>
</feature>
<dbReference type="InterPro" id="IPR029016">
    <property type="entry name" value="GAF-like_dom_sf"/>
</dbReference>
<dbReference type="Pfam" id="PF13581">
    <property type="entry name" value="HATPase_c_2"/>
    <property type="match status" value="1"/>
</dbReference>
<feature type="region of interest" description="Disordered" evidence="2">
    <location>
        <begin position="141"/>
        <end position="163"/>
    </location>
</feature>
<evidence type="ECO:0000313" key="6">
    <source>
        <dbReference type="Proteomes" id="UP000237846"/>
    </source>
</evidence>
<dbReference type="Gene3D" id="3.30.450.40">
    <property type="match status" value="2"/>
</dbReference>
<dbReference type="PANTHER" id="PTHR43156">
    <property type="entry name" value="STAGE II SPORULATION PROTEIN E-RELATED"/>
    <property type="match status" value="1"/>
</dbReference>
<name>A0A2T0Q9J6_9ACTN</name>
<dbReference type="SUPFAM" id="SSF55874">
    <property type="entry name" value="ATPase domain of HSP90 chaperone/DNA topoisomerase II/histidine kinase"/>
    <property type="match status" value="1"/>
</dbReference>
<dbReference type="Proteomes" id="UP000237846">
    <property type="component" value="Unassembled WGS sequence"/>
</dbReference>
<dbReference type="InterPro" id="IPR052016">
    <property type="entry name" value="Bact_Sigma-Reg"/>
</dbReference>
<dbReference type="InterPro" id="IPR036890">
    <property type="entry name" value="HATPase_C_sf"/>
</dbReference>